<organism evidence="1 2">
    <name type="scientific">Dermacentor silvarum</name>
    <name type="common">Tick</name>
    <dbReference type="NCBI Taxonomy" id="543639"/>
    <lineage>
        <taxon>Eukaryota</taxon>
        <taxon>Metazoa</taxon>
        <taxon>Ecdysozoa</taxon>
        <taxon>Arthropoda</taxon>
        <taxon>Chelicerata</taxon>
        <taxon>Arachnida</taxon>
        <taxon>Acari</taxon>
        <taxon>Parasitiformes</taxon>
        <taxon>Ixodida</taxon>
        <taxon>Ixodoidea</taxon>
        <taxon>Ixodidae</taxon>
        <taxon>Rhipicephalinae</taxon>
        <taxon>Dermacentor</taxon>
    </lineage>
</organism>
<sequence>MSQLGRSMPQKTRLLWHAHHREASHRLTFEHLLQDLPEVPAGSITKSGETYYVPSSSSRATHEVQADVGIGSWWVGSQGVLCKYQAAVQKGFGGCFPNSPKFTPADCKQLGQLALGQQCPPLEFYLPMKPAQQGDASTEPTEHEMINMAESNSGQISSNAPVAADFTYLDDGIHWSSSEVCQVAAVRLRLGPEATDYQSSLWVAGRTTREITVLVVTARYEDIEHEMKQGCTTNSSDSTHGKKPDFTRPQRSRAGVGHGSTQLDGNVGKLNKRATDCNFFLLRLPLHQAENCHQPRLCYLIYVMLLHHARGTHLPVMLGCHQRVNVKRWIMMNARGFPSYHLLG</sequence>
<reference evidence="1" key="1">
    <citation type="submission" date="2020-05" db="EMBL/GenBank/DDBJ databases">
        <title>Large-scale comparative analyses of tick genomes elucidate their genetic diversity and vector capacities.</title>
        <authorList>
            <person name="Jia N."/>
            <person name="Wang J."/>
            <person name="Shi W."/>
            <person name="Du L."/>
            <person name="Sun Y."/>
            <person name="Zhan W."/>
            <person name="Jiang J."/>
            <person name="Wang Q."/>
            <person name="Zhang B."/>
            <person name="Ji P."/>
            <person name="Sakyi L.B."/>
            <person name="Cui X."/>
            <person name="Yuan T."/>
            <person name="Jiang B."/>
            <person name="Yang W."/>
            <person name="Lam T.T.-Y."/>
            <person name="Chang Q."/>
            <person name="Ding S."/>
            <person name="Wang X."/>
            <person name="Zhu J."/>
            <person name="Ruan X."/>
            <person name="Zhao L."/>
            <person name="Wei J."/>
            <person name="Que T."/>
            <person name="Du C."/>
            <person name="Cheng J."/>
            <person name="Dai P."/>
            <person name="Han X."/>
            <person name="Huang E."/>
            <person name="Gao Y."/>
            <person name="Liu J."/>
            <person name="Shao H."/>
            <person name="Ye R."/>
            <person name="Li L."/>
            <person name="Wei W."/>
            <person name="Wang X."/>
            <person name="Wang C."/>
            <person name="Yang T."/>
            <person name="Huo Q."/>
            <person name="Li W."/>
            <person name="Guo W."/>
            <person name="Chen H."/>
            <person name="Zhou L."/>
            <person name="Ni X."/>
            <person name="Tian J."/>
            <person name="Zhou Y."/>
            <person name="Sheng Y."/>
            <person name="Liu T."/>
            <person name="Pan Y."/>
            <person name="Xia L."/>
            <person name="Li J."/>
            <person name="Zhao F."/>
            <person name="Cao W."/>
        </authorList>
    </citation>
    <scope>NUCLEOTIDE SEQUENCE</scope>
    <source>
        <strain evidence="1">Dsil-2018</strain>
    </source>
</reference>
<dbReference type="Proteomes" id="UP000821865">
    <property type="component" value="Chromosome 3"/>
</dbReference>
<evidence type="ECO:0000313" key="2">
    <source>
        <dbReference type="Proteomes" id="UP000821865"/>
    </source>
</evidence>
<accession>A0ACB8D2A2</accession>
<dbReference type="EMBL" id="CM023472">
    <property type="protein sequence ID" value="KAH7958537.1"/>
    <property type="molecule type" value="Genomic_DNA"/>
</dbReference>
<protein>
    <submittedName>
        <fullName evidence="1">Uncharacterized protein</fullName>
    </submittedName>
</protein>
<proteinExistence type="predicted"/>
<evidence type="ECO:0000313" key="1">
    <source>
        <dbReference type="EMBL" id="KAH7958537.1"/>
    </source>
</evidence>
<gene>
    <name evidence="1" type="ORF">HPB49_002307</name>
</gene>
<comment type="caution">
    <text evidence="1">The sequence shown here is derived from an EMBL/GenBank/DDBJ whole genome shotgun (WGS) entry which is preliminary data.</text>
</comment>
<name>A0ACB8D2A2_DERSI</name>
<keyword evidence="2" id="KW-1185">Reference proteome</keyword>